<dbReference type="HOGENOM" id="CLU_2268324_0_0_1"/>
<keyword evidence="2" id="KW-0732">Signal</keyword>
<dbReference type="KEGG" id="ppp:112291864"/>
<dbReference type="RefSeq" id="XP_024395560.1">
    <property type="nucleotide sequence ID" value="XM_024539792.2"/>
</dbReference>
<proteinExistence type="predicted"/>
<evidence type="ECO:0000313" key="4">
    <source>
        <dbReference type="EnsemblPlants" id="Pp3c14_21940V3.1"/>
    </source>
</evidence>
<evidence type="ECO:0000256" key="2">
    <source>
        <dbReference type="SAM" id="SignalP"/>
    </source>
</evidence>
<reference evidence="4" key="3">
    <citation type="submission" date="2020-12" db="UniProtKB">
        <authorList>
            <consortium name="EnsemblPlants"/>
        </authorList>
    </citation>
    <scope>IDENTIFICATION</scope>
</reference>
<name>A9RXR4_PHYPA</name>
<reference evidence="3 5" key="1">
    <citation type="journal article" date="2008" name="Science">
        <title>The Physcomitrella genome reveals evolutionary insights into the conquest of land by plants.</title>
        <authorList>
            <person name="Rensing S."/>
            <person name="Lang D."/>
            <person name="Zimmer A."/>
            <person name="Terry A."/>
            <person name="Salamov A."/>
            <person name="Shapiro H."/>
            <person name="Nishiyama T."/>
            <person name="Perroud P.-F."/>
            <person name="Lindquist E."/>
            <person name="Kamisugi Y."/>
            <person name="Tanahashi T."/>
            <person name="Sakakibara K."/>
            <person name="Fujita T."/>
            <person name="Oishi K."/>
            <person name="Shin-I T."/>
            <person name="Kuroki Y."/>
            <person name="Toyoda A."/>
            <person name="Suzuki Y."/>
            <person name="Hashimoto A."/>
            <person name="Yamaguchi K."/>
            <person name="Sugano A."/>
            <person name="Kohara Y."/>
            <person name="Fujiyama A."/>
            <person name="Anterola A."/>
            <person name="Aoki S."/>
            <person name="Ashton N."/>
            <person name="Barbazuk W.B."/>
            <person name="Barker E."/>
            <person name="Bennetzen J."/>
            <person name="Bezanilla M."/>
            <person name="Blankenship R."/>
            <person name="Cho S.H."/>
            <person name="Dutcher S."/>
            <person name="Estelle M."/>
            <person name="Fawcett J.A."/>
            <person name="Gundlach H."/>
            <person name="Hanada K."/>
            <person name="Heyl A."/>
            <person name="Hicks K.A."/>
            <person name="Hugh J."/>
            <person name="Lohr M."/>
            <person name="Mayer K."/>
            <person name="Melkozernov A."/>
            <person name="Murata T."/>
            <person name="Nelson D."/>
            <person name="Pils B."/>
            <person name="Prigge M."/>
            <person name="Reiss B."/>
            <person name="Renner T."/>
            <person name="Rombauts S."/>
            <person name="Rushton P."/>
            <person name="Sanderfoot A."/>
            <person name="Schween G."/>
            <person name="Shiu S.-H."/>
            <person name="Stueber K."/>
            <person name="Theodoulou F.L."/>
            <person name="Tu H."/>
            <person name="Van de Peer Y."/>
            <person name="Verrier P.J."/>
            <person name="Waters E."/>
            <person name="Wood A."/>
            <person name="Yang L."/>
            <person name="Cove D."/>
            <person name="Cuming A."/>
            <person name="Hasebe M."/>
            <person name="Lucas S."/>
            <person name="Mishler D.B."/>
            <person name="Reski R."/>
            <person name="Grigoriev I."/>
            <person name="Quatrano R.S."/>
            <person name="Boore J.L."/>
        </authorList>
    </citation>
    <scope>NUCLEOTIDE SEQUENCE [LARGE SCALE GENOMIC DNA]</scope>
    <source>
        <strain evidence="4 5">cv. Gransden 2004</strain>
    </source>
</reference>
<keyword evidence="5" id="KW-1185">Reference proteome</keyword>
<reference evidence="3 5" key="2">
    <citation type="journal article" date="2018" name="Plant J.">
        <title>The Physcomitrella patens chromosome-scale assembly reveals moss genome structure and evolution.</title>
        <authorList>
            <person name="Lang D."/>
            <person name="Ullrich K.K."/>
            <person name="Murat F."/>
            <person name="Fuchs J."/>
            <person name="Jenkins J."/>
            <person name="Haas F.B."/>
            <person name="Piednoel M."/>
            <person name="Gundlach H."/>
            <person name="Van Bel M."/>
            <person name="Meyberg R."/>
            <person name="Vives C."/>
            <person name="Morata J."/>
            <person name="Symeonidi A."/>
            <person name="Hiss M."/>
            <person name="Muchero W."/>
            <person name="Kamisugi Y."/>
            <person name="Saleh O."/>
            <person name="Blanc G."/>
            <person name="Decker E.L."/>
            <person name="van Gessel N."/>
            <person name="Grimwood J."/>
            <person name="Hayes R.D."/>
            <person name="Graham S.W."/>
            <person name="Gunter L.E."/>
            <person name="McDaniel S.F."/>
            <person name="Hoernstein S.N.W."/>
            <person name="Larsson A."/>
            <person name="Li F.W."/>
            <person name="Perroud P.F."/>
            <person name="Phillips J."/>
            <person name="Ranjan P."/>
            <person name="Rokshar D.S."/>
            <person name="Rothfels C.J."/>
            <person name="Schneider L."/>
            <person name="Shu S."/>
            <person name="Stevenson D.W."/>
            <person name="Thummler F."/>
            <person name="Tillich M."/>
            <person name="Villarreal Aguilar J.C."/>
            <person name="Widiez T."/>
            <person name="Wong G.K."/>
            <person name="Wymore A."/>
            <person name="Zhang Y."/>
            <person name="Zimmer A.D."/>
            <person name="Quatrano R.S."/>
            <person name="Mayer K.F.X."/>
            <person name="Goodstein D."/>
            <person name="Casacuberta J.M."/>
            <person name="Vandepoele K."/>
            <person name="Reski R."/>
            <person name="Cuming A.C."/>
            <person name="Tuskan G.A."/>
            <person name="Maumus F."/>
            <person name="Salse J."/>
            <person name="Schmutz J."/>
            <person name="Rensing S.A."/>
        </authorList>
    </citation>
    <scope>NUCLEOTIDE SEQUENCE [LARGE SCALE GENOMIC DNA]</scope>
    <source>
        <strain evidence="4 5">cv. Gransden 2004</strain>
    </source>
</reference>
<organism evidence="3">
    <name type="scientific">Physcomitrium patens</name>
    <name type="common">Spreading-leaved earth moss</name>
    <name type="synonym">Physcomitrella patens</name>
    <dbReference type="NCBI Taxonomy" id="3218"/>
    <lineage>
        <taxon>Eukaryota</taxon>
        <taxon>Viridiplantae</taxon>
        <taxon>Streptophyta</taxon>
        <taxon>Embryophyta</taxon>
        <taxon>Bryophyta</taxon>
        <taxon>Bryophytina</taxon>
        <taxon>Bryopsida</taxon>
        <taxon>Funariidae</taxon>
        <taxon>Funariales</taxon>
        <taxon>Funariaceae</taxon>
        <taxon>Physcomitrium</taxon>
    </lineage>
</organism>
<dbReference type="EnsemblPlants" id="Pp3c14_21940V3.2">
    <property type="protein sequence ID" value="Pp3c14_21940V3.2"/>
    <property type="gene ID" value="Pp3c14_21940"/>
</dbReference>
<feature type="signal peptide" evidence="2">
    <location>
        <begin position="1"/>
        <end position="23"/>
    </location>
</feature>
<dbReference type="Proteomes" id="UP000006727">
    <property type="component" value="Chromosome 14"/>
</dbReference>
<feature type="compositionally biased region" description="Basic residues" evidence="1">
    <location>
        <begin position="93"/>
        <end position="103"/>
    </location>
</feature>
<dbReference type="GeneID" id="112291864"/>
<protein>
    <submittedName>
        <fullName evidence="3 4">Uncharacterized protein</fullName>
    </submittedName>
</protein>
<sequence length="103" mass="11383">MAPSGRGSLLGCVCCFVLMLVLADVIAAHDHIKMQTDIPDNLKKAFFRRGDVATGKEATLAETIFSESSIEAFARRELNDYGTTPATANPRSNCRRRRPCRPR</sequence>
<evidence type="ECO:0000256" key="1">
    <source>
        <dbReference type="SAM" id="MobiDB-lite"/>
    </source>
</evidence>
<evidence type="ECO:0000313" key="3">
    <source>
        <dbReference type="EMBL" id="PNR41451.1"/>
    </source>
</evidence>
<feature type="region of interest" description="Disordered" evidence="1">
    <location>
        <begin position="81"/>
        <end position="103"/>
    </location>
</feature>
<dbReference type="EMBL" id="ABEU02000014">
    <property type="protein sequence ID" value="PNR41451.1"/>
    <property type="molecule type" value="Genomic_DNA"/>
</dbReference>
<gene>
    <name evidence="4" type="primary">LOC112291864</name>
    <name evidence="3" type="ORF">PHYPA_018854</name>
</gene>
<dbReference type="Gramene" id="Pp3c14_21940V3.2">
    <property type="protein sequence ID" value="Pp3c14_21940V3.2"/>
    <property type="gene ID" value="Pp3c14_21940"/>
</dbReference>
<dbReference type="EnsemblPlants" id="Pp3c14_21940V3.1">
    <property type="protein sequence ID" value="Pp3c14_21940V3.1"/>
    <property type="gene ID" value="Pp3c14_21940"/>
</dbReference>
<accession>A9RXR4</accession>
<evidence type="ECO:0000313" key="5">
    <source>
        <dbReference type="Proteomes" id="UP000006727"/>
    </source>
</evidence>
<dbReference type="PaxDb" id="3218-PP1S34_352V6.1"/>
<dbReference type="AlphaFoldDB" id="A9RXR4"/>
<dbReference type="Gramene" id="Pp3c14_21940V3.1">
    <property type="protein sequence ID" value="Pp3c14_21940V3.1"/>
    <property type="gene ID" value="Pp3c14_21940"/>
</dbReference>
<feature type="chain" id="PRO_5014297887" evidence="2">
    <location>
        <begin position="24"/>
        <end position="103"/>
    </location>
</feature>